<dbReference type="AlphaFoldDB" id="A0A1I7XRL6"/>
<dbReference type="GO" id="GO:0005737">
    <property type="term" value="C:cytoplasm"/>
    <property type="evidence" value="ECO:0007669"/>
    <property type="project" value="TreeGrafter"/>
</dbReference>
<dbReference type="Proteomes" id="UP000095283">
    <property type="component" value="Unplaced"/>
</dbReference>
<sequence>MFGKGWDTCKSSRQRSDLRPKSLDSLKGKLTALSPEKSLREHCVSYVMSASKLPEVTHDERMSWVDGNFTVDLMSDRVNSHSALCEVYNESQRHCYLRRDHSMDNDLENNVPMKPMETVDTFEELGLLKKRENGEILQTVDYETSPLKNTEISSMYRHSSCRLSLSSINDLSHISLRPPGLASTPIASSAGQPQAHSTPLEVSSCSRRKRNFSRVLIEDDSLNEMFNNSFSVSGDKEITSTKILPIQAVTDRDGTLQCTLGTENSMLPNAGNITGEDRNLTSITTNQTRRNISQMTGTSFIIPFNGDVVTYDGKVNGEFLVDAESMLPEVLINRELSALCNPLSNFSTPNFIRLLKAYVVRGSYPVELLSVWDEYNTQIGSENDRPSEYDGPNQLFLILGMAMGGVDLESYQMHNENEVVSVMLQLALSLLIAEEMIQFEHRDLHIGNVLAMESSGDIEYRYAGKDIILRSYGCKVSIIDFTLSRMTKGGTTIFRDLEPDEELFQGKNDYQFDIYRMMRAHNGGNWQSFSPKTNCMWLHYMSRQLIGVRKCKKAITKKRKAVLQKVFDRLLDFESLRSIFIDDEFYGILQKHLVMNTKT</sequence>
<dbReference type="SMART" id="SM01331">
    <property type="entry name" value="DUF3635"/>
    <property type="match status" value="1"/>
</dbReference>
<evidence type="ECO:0000256" key="7">
    <source>
        <dbReference type="ARBA" id="ARBA00047899"/>
    </source>
</evidence>
<protein>
    <recommendedName>
        <fullName evidence="1">non-specific serine/threonine protein kinase</fullName>
        <ecNumber evidence="1">2.7.11.1</ecNumber>
    </recommendedName>
</protein>
<evidence type="ECO:0000256" key="3">
    <source>
        <dbReference type="ARBA" id="ARBA00022679"/>
    </source>
</evidence>
<keyword evidence="2" id="KW-0723">Serine/threonine-protein kinase</keyword>
<reference evidence="12" key="1">
    <citation type="submission" date="2016-11" db="UniProtKB">
        <authorList>
            <consortium name="WormBaseParasite"/>
        </authorList>
    </citation>
    <scope>IDENTIFICATION</scope>
</reference>
<dbReference type="InterPro" id="IPR024604">
    <property type="entry name" value="GSG2_C"/>
</dbReference>
<keyword evidence="6" id="KW-0067">ATP-binding</keyword>
<evidence type="ECO:0000256" key="6">
    <source>
        <dbReference type="ARBA" id="ARBA00022840"/>
    </source>
</evidence>
<dbReference type="WBParaSite" id="Hba_20132">
    <property type="protein sequence ID" value="Hba_20132"/>
    <property type="gene ID" value="Hba_20132"/>
</dbReference>
<keyword evidence="4" id="KW-0547">Nucleotide-binding</keyword>
<dbReference type="InterPro" id="IPR011009">
    <property type="entry name" value="Kinase-like_dom_sf"/>
</dbReference>
<dbReference type="Gene3D" id="3.30.200.20">
    <property type="entry name" value="Phosphorylase Kinase, domain 1"/>
    <property type="match status" value="1"/>
</dbReference>
<evidence type="ECO:0000313" key="11">
    <source>
        <dbReference type="Proteomes" id="UP000095283"/>
    </source>
</evidence>
<feature type="region of interest" description="Disordered" evidence="9">
    <location>
        <begin position="1"/>
        <end position="23"/>
    </location>
</feature>
<evidence type="ECO:0000256" key="1">
    <source>
        <dbReference type="ARBA" id="ARBA00012513"/>
    </source>
</evidence>
<accession>A0A1I7XRL6</accession>
<comment type="catalytic activity">
    <reaction evidence="7">
        <text>L-threonyl-[protein] + ATP = O-phospho-L-threonyl-[protein] + ADP + H(+)</text>
        <dbReference type="Rhea" id="RHEA:46608"/>
        <dbReference type="Rhea" id="RHEA-COMP:11060"/>
        <dbReference type="Rhea" id="RHEA-COMP:11605"/>
        <dbReference type="ChEBI" id="CHEBI:15378"/>
        <dbReference type="ChEBI" id="CHEBI:30013"/>
        <dbReference type="ChEBI" id="CHEBI:30616"/>
        <dbReference type="ChEBI" id="CHEBI:61977"/>
        <dbReference type="ChEBI" id="CHEBI:456216"/>
        <dbReference type="EC" id="2.7.11.1"/>
    </reaction>
</comment>
<dbReference type="GO" id="GO:0072354">
    <property type="term" value="F:histone H3T3 kinase activity"/>
    <property type="evidence" value="ECO:0007669"/>
    <property type="project" value="TreeGrafter"/>
</dbReference>
<evidence type="ECO:0000313" key="12">
    <source>
        <dbReference type="WBParaSite" id="Hba_20132"/>
    </source>
</evidence>
<dbReference type="GO" id="GO:0005524">
    <property type="term" value="F:ATP binding"/>
    <property type="evidence" value="ECO:0007669"/>
    <property type="project" value="UniProtKB-KW"/>
</dbReference>
<keyword evidence="5" id="KW-0418">Kinase</keyword>
<evidence type="ECO:0000256" key="9">
    <source>
        <dbReference type="SAM" id="MobiDB-lite"/>
    </source>
</evidence>
<keyword evidence="11" id="KW-1185">Reference proteome</keyword>
<dbReference type="PANTHER" id="PTHR24419:SF18">
    <property type="entry name" value="SERINE_THREONINE-PROTEIN KINASE HASPIN"/>
    <property type="match status" value="1"/>
</dbReference>
<evidence type="ECO:0000256" key="5">
    <source>
        <dbReference type="ARBA" id="ARBA00022777"/>
    </source>
</evidence>
<evidence type="ECO:0000256" key="2">
    <source>
        <dbReference type="ARBA" id="ARBA00022527"/>
    </source>
</evidence>
<dbReference type="GO" id="GO:0000278">
    <property type="term" value="P:mitotic cell cycle"/>
    <property type="evidence" value="ECO:0007669"/>
    <property type="project" value="TreeGrafter"/>
</dbReference>
<evidence type="ECO:0000259" key="10">
    <source>
        <dbReference type="SMART" id="SM01331"/>
    </source>
</evidence>
<evidence type="ECO:0000256" key="4">
    <source>
        <dbReference type="ARBA" id="ARBA00022741"/>
    </source>
</evidence>
<organism evidence="11 12">
    <name type="scientific">Heterorhabditis bacteriophora</name>
    <name type="common">Entomopathogenic nematode worm</name>
    <dbReference type="NCBI Taxonomy" id="37862"/>
    <lineage>
        <taxon>Eukaryota</taxon>
        <taxon>Metazoa</taxon>
        <taxon>Ecdysozoa</taxon>
        <taxon>Nematoda</taxon>
        <taxon>Chromadorea</taxon>
        <taxon>Rhabditida</taxon>
        <taxon>Rhabditina</taxon>
        <taxon>Rhabditomorpha</taxon>
        <taxon>Strongyloidea</taxon>
        <taxon>Heterorhabditidae</taxon>
        <taxon>Heterorhabditis</taxon>
    </lineage>
</organism>
<dbReference type="PANTHER" id="PTHR24419">
    <property type="entry name" value="INTERLEUKIN-1 RECEPTOR-ASSOCIATED KINASE"/>
    <property type="match status" value="1"/>
</dbReference>
<keyword evidence="3" id="KW-0808">Transferase</keyword>
<dbReference type="Pfam" id="PF12330">
    <property type="entry name" value="Haspin_kinase"/>
    <property type="match status" value="1"/>
</dbReference>
<feature type="compositionally biased region" description="Basic and acidic residues" evidence="9">
    <location>
        <begin position="14"/>
        <end position="23"/>
    </location>
</feature>
<dbReference type="GO" id="GO:0035556">
    <property type="term" value="P:intracellular signal transduction"/>
    <property type="evidence" value="ECO:0007669"/>
    <property type="project" value="TreeGrafter"/>
</dbReference>
<dbReference type="Gene3D" id="1.10.510.10">
    <property type="entry name" value="Transferase(Phosphotransferase) domain 1"/>
    <property type="match status" value="1"/>
</dbReference>
<evidence type="ECO:0000256" key="8">
    <source>
        <dbReference type="ARBA" id="ARBA00048679"/>
    </source>
</evidence>
<dbReference type="EC" id="2.7.11.1" evidence="1"/>
<dbReference type="SUPFAM" id="SSF56112">
    <property type="entry name" value="Protein kinase-like (PK-like)"/>
    <property type="match status" value="1"/>
</dbReference>
<dbReference type="GO" id="GO:0005634">
    <property type="term" value="C:nucleus"/>
    <property type="evidence" value="ECO:0007669"/>
    <property type="project" value="TreeGrafter"/>
</dbReference>
<proteinExistence type="predicted"/>
<name>A0A1I7XRL6_HETBA</name>
<feature type="domain" description="Serine/threonine-protein kinase haspin C-terminal" evidence="10">
    <location>
        <begin position="501"/>
        <end position="586"/>
    </location>
</feature>
<comment type="catalytic activity">
    <reaction evidence="8">
        <text>L-seryl-[protein] + ATP = O-phospho-L-seryl-[protein] + ADP + H(+)</text>
        <dbReference type="Rhea" id="RHEA:17989"/>
        <dbReference type="Rhea" id="RHEA-COMP:9863"/>
        <dbReference type="Rhea" id="RHEA-COMP:11604"/>
        <dbReference type="ChEBI" id="CHEBI:15378"/>
        <dbReference type="ChEBI" id="CHEBI:29999"/>
        <dbReference type="ChEBI" id="CHEBI:30616"/>
        <dbReference type="ChEBI" id="CHEBI:83421"/>
        <dbReference type="ChEBI" id="CHEBI:456216"/>
        <dbReference type="EC" id="2.7.11.1"/>
    </reaction>
</comment>